<proteinExistence type="predicted"/>
<dbReference type="STRING" id="112903.SAMN04490178_1267"/>
<reference evidence="2 3" key="1">
    <citation type="submission" date="2016-10" db="EMBL/GenBank/DDBJ databases">
        <authorList>
            <person name="de Groot N.N."/>
        </authorList>
    </citation>
    <scope>NUCLEOTIDE SEQUENCE [LARGE SCALE GENOMIC DNA]</scope>
    <source>
        <strain evidence="2 3">DSM 13305</strain>
    </source>
</reference>
<evidence type="ECO:0000313" key="2">
    <source>
        <dbReference type="EMBL" id="SEP40954.1"/>
    </source>
</evidence>
<dbReference type="Proteomes" id="UP000198847">
    <property type="component" value="Unassembled WGS sequence"/>
</dbReference>
<name>A0A1H8XLH2_9FIRM</name>
<gene>
    <name evidence="2" type="ORF">SAMN04490178_1267</name>
</gene>
<feature type="domain" description="Nudix hydrolase" evidence="1">
    <location>
        <begin position="1"/>
        <end position="125"/>
    </location>
</feature>
<dbReference type="Gene3D" id="3.90.79.10">
    <property type="entry name" value="Nucleoside Triphosphate Pyrophosphohydrolase"/>
    <property type="match status" value="1"/>
</dbReference>
<protein>
    <recommendedName>
        <fullName evidence="1">Nudix hydrolase domain-containing protein</fullName>
    </recommendedName>
</protein>
<dbReference type="SUPFAM" id="SSF55811">
    <property type="entry name" value="Nudix"/>
    <property type="match status" value="1"/>
</dbReference>
<dbReference type="InterPro" id="IPR000086">
    <property type="entry name" value="NUDIX_hydrolase_dom"/>
</dbReference>
<evidence type="ECO:0000259" key="1">
    <source>
        <dbReference type="PROSITE" id="PS51462"/>
    </source>
</evidence>
<dbReference type="RefSeq" id="WP_091750381.1">
    <property type="nucleotide sequence ID" value="NZ_FODY01000026.1"/>
</dbReference>
<organism evidence="2 3">
    <name type="scientific">Propionispora vibrioides</name>
    <dbReference type="NCBI Taxonomy" id="112903"/>
    <lineage>
        <taxon>Bacteria</taxon>
        <taxon>Bacillati</taxon>
        <taxon>Bacillota</taxon>
        <taxon>Negativicutes</taxon>
        <taxon>Selenomonadales</taxon>
        <taxon>Sporomusaceae</taxon>
        <taxon>Propionispora</taxon>
    </lineage>
</organism>
<dbReference type="InterPro" id="IPR015797">
    <property type="entry name" value="NUDIX_hydrolase-like_dom_sf"/>
</dbReference>
<dbReference type="OrthoDB" id="9800186at2"/>
<sequence length="211" mass="24495">MNGLPISVKGVLKKNDKYLLRINERNEYELLGGHLEANDFTIKDRLKTEFREESGIEIDVCELYEPWLYEIGESSVLIIPFFCSPRSTPNTLIDQDGGRLEWVDENRIVSLPMPQGYKDTILKVQPHKSYSKPAKKYFKIIPNYQETKFHIIVTIHEKHEVLLSQALPTNASPMDFALYSLQMTGRRYKTIRIHDLSLCKQTLSLNYETLS</sequence>
<evidence type="ECO:0000313" key="3">
    <source>
        <dbReference type="Proteomes" id="UP000198847"/>
    </source>
</evidence>
<keyword evidence="3" id="KW-1185">Reference proteome</keyword>
<dbReference type="PROSITE" id="PS51462">
    <property type="entry name" value="NUDIX"/>
    <property type="match status" value="1"/>
</dbReference>
<accession>A0A1H8XLH2</accession>
<dbReference type="EMBL" id="FODY01000026">
    <property type="protein sequence ID" value="SEP40954.1"/>
    <property type="molecule type" value="Genomic_DNA"/>
</dbReference>
<dbReference type="AlphaFoldDB" id="A0A1H8XLH2"/>